<dbReference type="InterPro" id="IPR008984">
    <property type="entry name" value="SMAD_FHA_dom_sf"/>
</dbReference>
<dbReference type="SUPFAM" id="SSF49879">
    <property type="entry name" value="SMAD/FHA domain"/>
    <property type="match status" value="1"/>
</dbReference>
<evidence type="ECO:0000256" key="5">
    <source>
        <dbReference type="SAM" id="MobiDB-lite"/>
    </source>
</evidence>
<protein>
    <submittedName>
        <fullName evidence="8">Kinase-like domain-containing protein</fullName>
    </submittedName>
</protein>
<dbReference type="Proteomes" id="UP001218218">
    <property type="component" value="Unassembled WGS sequence"/>
</dbReference>
<evidence type="ECO:0000313" key="8">
    <source>
        <dbReference type="EMBL" id="KAJ7354573.1"/>
    </source>
</evidence>
<sequence length="674" mass="74821">MDDVSMNVSMNDNSQESQKTQPTSQSDSVRPEDDVGAECWGLLLPCTPGINRVRFLKTTPTITVGRDPQSTVVLAWTAISRLHAVITWNGKEDGESIVTVEDRSSNSTYLKGELIGRGNTRVLSDGCEISFGPTRLPGKQKPEYRYTYRDLVSEKRAIWRKYDLSVELGHGSFARVYKALQKGTSRWVAVKVINQTMRFNLTSAREAGAIREITVMRTLRHPNICAFLDYFENPDKSIDIVLEYMDGGDLGTYMTHTNNGQGIGEWMSCHFTYQICQAVMYIHSCKITHRDLKPENILLTLDQPPIVKIADFGLAKLVDEVTALRTICGTRSYMAPEIITRMSTDDPYTNLVDSWSVGAIVFSMFTMETPFPKVATLEVKSLVSNQLLDWVHLDNKEEISENGKDFVRQLLVFDPDKRMSLISAQEHPWLVHHKPTYEFQSPAAPEGQTITRTASLNSGFSSSAEPPAHPLLSRAVTVDPYADDYQFPQPPVRTLRTPPPAPLDPIAELSPGLPGLRRVPRQSTPPPESAMHATASRPMLRTANNEQRPNPLDPPTMAYVQDSTDEMLYGPTLTPDLRAGPVAPKGGAQKRTFAEMHIDGSSPLTSIASSPPPPPKRSYKRKTVAKKTTTGADAKPDAPARAGRKAKVQKQEDPGVENPPALRRSNRPARPARH</sequence>
<dbReference type="InterPro" id="IPR000719">
    <property type="entry name" value="Prot_kinase_dom"/>
</dbReference>
<keyword evidence="8" id="KW-0418">Kinase</keyword>
<comment type="similarity">
    <text evidence="1">Belongs to the protein kinase superfamily. CAMK Ser/Thr protein kinase family. CHEK2 subfamily.</text>
</comment>
<feature type="domain" description="Protein kinase" evidence="7">
    <location>
        <begin position="162"/>
        <end position="430"/>
    </location>
</feature>
<dbReference type="InterPro" id="IPR008271">
    <property type="entry name" value="Ser/Thr_kinase_AS"/>
</dbReference>
<dbReference type="PANTHER" id="PTHR24348:SF68">
    <property type="entry name" value="SERINE_THREONINE-PROTEIN KINASE ATG1C"/>
    <property type="match status" value="1"/>
</dbReference>
<gene>
    <name evidence="8" type="ORF">DFH08DRAFT_855294</name>
</gene>
<organism evidence="8 9">
    <name type="scientific">Mycena albidolilacea</name>
    <dbReference type="NCBI Taxonomy" id="1033008"/>
    <lineage>
        <taxon>Eukaryota</taxon>
        <taxon>Fungi</taxon>
        <taxon>Dikarya</taxon>
        <taxon>Basidiomycota</taxon>
        <taxon>Agaricomycotina</taxon>
        <taxon>Agaricomycetes</taxon>
        <taxon>Agaricomycetidae</taxon>
        <taxon>Agaricales</taxon>
        <taxon>Marasmiineae</taxon>
        <taxon>Mycenaceae</taxon>
        <taxon>Mycena</taxon>
    </lineage>
</organism>
<dbReference type="GO" id="GO:0010506">
    <property type="term" value="P:regulation of autophagy"/>
    <property type="evidence" value="ECO:0007669"/>
    <property type="project" value="InterPro"/>
</dbReference>
<dbReference type="GO" id="GO:0004674">
    <property type="term" value="F:protein serine/threonine kinase activity"/>
    <property type="evidence" value="ECO:0007669"/>
    <property type="project" value="InterPro"/>
</dbReference>
<evidence type="ECO:0000259" key="6">
    <source>
        <dbReference type="PROSITE" id="PS50006"/>
    </source>
</evidence>
<dbReference type="Gene3D" id="2.60.200.20">
    <property type="match status" value="1"/>
</dbReference>
<dbReference type="PROSITE" id="PS00107">
    <property type="entry name" value="PROTEIN_KINASE_ATP"/>
    <property type="match status" value="1"/>
</dbReference>
<keyword evidence="8" id="KW-0808">Transferase</keyword>
<dbReference type="Pfam" id="PF00498">
    <property type="entry name" value="FHA"/>
    <property type="match status" value="1"/>
</dbReference>
<dbReference type="PROSITE" id="PS50006">
    <property type="entry name" value="FHA_DOMAIN"/>
    <property type="match status" value="1"/>
</dbReference>
<dbReference type="InterPro" id="IPR011009">
    <property type="entry name" value="Kinase-like_dom_sf"/>
</dbReference>
<dbReference type="PROSITE" id="PS00108">
    <property type="entry name" value="PROTEIN_KINASE_ST"/>
    <property type="match status" value="1"/>
</dbReference>
<dbReference type="GO" id="GO:0005737">
    <property type="term" value="C:cytoplasm"/>
    <property type="evidence" value="ECO:0007669"/>
    <property type="project" value="TreeGrafter"/>
</dbReference>
<reference evidence="8" key="1">
    <citation type="submission" date="2023-03" db="EMBL/GenBank/DDBJ databases">
        <title>Massive genome expansion in bonnet fungi (Mycena s.s.) driven by repeated elements and novel gene families across ecological guilds.</title>
        <authorList>
            <consortium name="Lawrence Berkeley National Laboratory"/>
            <person name="Harder C.B."/>
            <person name="Miyauchi S."/>
            <person name="Viragh M."/>
            <person name="Kuo A."/>
            <person name="Thoen E."/>
            <person name="Andreopoulos B."/>
            <person name="Lu D."/>
            <person name="Skrede I."/>
            <person name="Drula E."/>
            <person name="Henrissat B."/>
            <person name="Morin E."/>
            <person name="Kohler A."/>
            <person name="Barry K."/>
            <person name="LaButti K."/>
            <person name="Morin E."/>
            <person name="Salamov A."/>
            <person name="Lipzen A."/>
            <person name="Mereny Z."/>
            <person name="Hegedus B."/>
            <person name="Baldrian P."/>
            <person name="Stursova M."/>
            <person name="Weitz H."/>
            <person name="Taylor A."/>
            <person name="Grigoriev I.V."/>
            <person name="Nagy L.G."/>
            <person name="Martin F."/>
            <person name="Kauserud H."/>
        </authorList>
    </citation>
    <scope>NUCLEOTIDE SEQUENCE</scope>
    <source>
        <strain evidence="8">CBHHK002</strain>
    </source>
</reference>
<dbReference type="EMBL" id="JARIHO010000010">
    <property type="protein sequence ID" value="KAJ7354573.1"/>
    <property type="molecule type" value="Genomic_DNA"/>
</dbReference>
<evidence type="ECO:0000313" key="9">
    <source>
        <dbReference type="Proteomes" id="UP001218218"/>
    </source>
</evidence>
<evidence type="ECO:0000256" key="3">
    <source>
        <dbReference type="ARBA" id="ARBA00022840"/>
    </source>
</evidence>
<dbReference type="SMART" id="SM00220">
    <property type="entry name" value="S_TKc"/>
    <property type="match status" value="1"/>
</dbReference>
<dbReference type="Gene3D" id="1.10.510.10">
    <property type="entry name" value="Transferase(Phosphotransferase) domain 1"/>
    <property type="match status" value="1"/>
</dbReference>
<comment type="caution">
    <text evidence="8">The sequence shown here is derived from an EMBL/GenBank/DDBJ whole genome shotgun (WGS) entry which is preliminary data.</text>
</comment>
<evidence type="ECO:0000256" key="4">
    <source>
        <dbReference type="PROSITE-ProRule" id="PRU10141"/>
    </source>
</evidence>
<evidence type="ECO:0000259" key="7">
    <source>
        <dbReference type="PROSITE" id="PS50011"/>
    </source>
</evidence>
<feature type="binding site" evidence="4">
    <location>
        <position position="191"/>
    </location>
    <ligand>
        <name>ATP</name>
        <dbReference type="ChEBI" id="CHEBI:30616"/>
    </ligand>
</feature>
<feature type="compositionally biased region" description="Polar residues" evidence="5">
    <location>
        <begin position="1"/>
        <end position="28"/>
    </location>
</feature>
<feature type="domain" description="FHA" evidence="6">
    <location>
        <begin position="62"/>
        <end position="115"/>
    </location>
</feature>
<dbReference type="AlphaFoldDB" id="A0AAD7AC45"/>
<feature type="region of interest" description="Disordered" evidence="5">
    <location>
        <begin position="489"/>
        <end position="588"/>
    </location>
</feature>
<keyword evidence="3 4" id="KW-0067">ATP-binding</keyword>
<dbReference type="InterPro" id="IPR017441">
    <property type="entry name" value="Protein_kinase_ATP_BS"/>
</dbReference>
<dbReference type="PANTHER" id="PTHR24348">
    <property type="entry name" value="SERINE/THREONINE-PROTEIN KINASE UNC-51-RELATED"/>
    <property type="match status" value="1"/>
</dbReference>
<feature type="region of interest" description="Disordered" evidence="5">
    <location>
        <begin position="1"/>
        <end position="33"/>
    </location>
</feature>
<dbReference type="SUPFAM" id="SSF56112">
    <property type="entry name" value="Protein kinase-like (PK-like)"/>
    <property type="match status" value="1"/>
</dbReference>
<keyword evidence="2 4" id="KW-0547">Nucleotide-binding</keyword>
<feature type="region of interest" description="Disordered" evidence="5">
    <location>
        <begin position="600"/>
        <end position="674"/>
    </location>
</feature>
<accession>A0AAD7AC45</accession>
<dbReference type="PROSITE" id="PS50011">
    <property type="entry name" value="PROTEIN_KINASE_DOM"/>
    <property type="match status" value="1"/>
</dbReference>
<keyword evidence="9" id="KW-1185">Reference proteome</keyword>
<dbReference type="SMART" id="SM00240">
    <property type="entry name" value="FHA"/>
    <property type="match status" value="1"/>
</dbReference>
<feature type="compositionally biased region" description="Basic residues" evidence="5">
    <location>
        <begin position="664"/>
        <end position="674"/>
    </location>
</feature>
<proteinExistence type="inferred from homology"/>
<dbReference type="FunFam" id="3.30.200.20:FF:000042">
    <property type="entry name" value="Aurora kinase A"/>
    <property type="match status" value="1"/>
</dbReference>
<dbReference type="InterPro" id="IPR000253">
    <property type="entry name" value="FHA_dom"/>
</dbReference>
<evidence type="ECO:0000256" key="2">
    <source>
        <dbReference type="ARBA" id="ARBA00022741"/>
    </source>
</evidence>
<dbReference type="InterPro" id="IPR045269">
    <property type="entry name" value="Atg1-like"/>
</dbReference>
<name>A0AAD7AC45_9AGAR</name>
<evidence type="ECO:0000256" key="1">
    <source>
        <dbReference type="ARBA" id="ARBA00005575"/>
    </source>
</evidence>
<dbReference type="GO" id="GO:0005524">
    <property type="term" value="F:ATP binding"/>
    <property type="evidence" value="ECO:0007669"/>
    <property type="project" value="UniProtKB-UniRule"/>
</dbReference>
<dbReference type="Pfam" id="PF00069">
    <property type="entry name" value="Pkinase"/>
    <property type="match status" value="1"/>
</dbReference>